<evidence type="ECO:0000313" key="3">
    <source>
        <dbReference type="Proteomes" id="UP000838100"/>
    </source>
</evidence>
<dbReference type="Proteomes" id="UP000838100">
    <property type="component" value="Unassembled WGS sequence"/>
</dbReference>
<accession>A0ABN8ELN7</accession>
<name>A0ABN8ELN7_9GAMM</name>
<reference evidence="2" key="1">
    <citation type="submission" date="2021-12" db="EMBL/GenBank/DDBJ databases">
        <authorList>
            <person name="Rodrigo-Torres L."/>
            <person name="Arahal R. D."/>
            <person name="Lucena T."/>
        </authorList>
    </citation>
    <scope>NUCLEOTIDE SEQUENCE</scope>
    <source>
        <strain evidence="2">CECT 8267</strain>
    </source>
</reference>
<dbReference type="InterPro" id="IPR018640">
    <property type="entry name" value="DUF2063"/>
</dbReference>
<proteinExistence type="predicted"/>
<keyword evidence="3" id="KW-1185">Reference proteome</keyword>
<dbReference type="EMBL" id="CAKLPX010000003">
    <property type="protein sequence ID" value="CAH0992322.1"/>
    <property type="molecule type" value="Genomic_DNA"/>
</dbReference>
<evidence type="ECO:0000313" key="2">
    <source>
        <dbReference type="EMBL" id="CAH0992322.1"/>
    </source>
</evidence>
<comment type="caution">
    <text evidence="2">The sequence shown here is derived from an EMBL/GenBank/DDBJ whole genome shotgun (WGS) entry which is preliminary data.</text>
</comment>
<sequence length="251" mass="28661">MHSLSPSEQFTATLVDSANKPPALRSGSTALYRECNQQALIDSIFNAYPLTRIWCGDQIFSDACSAYCRNPSQHWDLNRYPLAFTSWLQVHRSGDTEMLVLAAIEAQLQANYYHHNPAAIDQQQLTALSEEQQLALRWHIGQHIGLYQVTAKLADFLNQHKTIGLDLTPDKHPQWLIISRLTVFHQLDWLSQPLYAFIEQLRQGCSLGFLLDSFEASMGCPLDIQWLSLAIERQWITSFTLAEYQEETHGI</sequence>
<protein>
    <recommendedName>
        <fullName evidence="1">Putative DNA-binding domain-containing protein</fullName>
    </recommendedName>
</protein>
<evidence type="ECO:0000259" key="1">
    <source>
        <dbReference type="Pfam" id="PF09836"/>
    </source>
</evidence>
<feature type="domain" description="Putative DNA-binding" evidence="1">
    <location>
        <begin position="8"/>
        <end position="88"/>
    </location>
</feature>
<gene>
    <name evidence="2" type="ORF">SIN8267_02441</name>
</gene>
<dbReference type="Pfam" id="PF09836">
    <property type="entry name" value="DUF2063"/>
    <property type="match status" value="1"/>
</dbReference>
<dbReference type="RefSeq" id="WP_237445016.1">
    <property type="nucleotide sequence ID" value="NZ_CAKLPX010000003.1"/>
</dbReference>
<organism evidence="2 3">
    <name type="scientific">Sinobacterium norvegicum</name>
    <dbReference type="NCBI Taxonomy" id="1641715"/>
    <lineage>
        <taxon>Bacteria</taxon>
        <taxon>Pseudomonadati</taxon>
        <taxon>Pseudomonadota</taxon>
        <taxon>Gammaproteobacteria</taxon>
        <taxon>Cellvibrionales</taxon>
        <taxon>Spongiibacteraceae</taxon>
        <taxon>Sinobacterium</taxon>
    </lineage>
</organism>